<comment type="caution">
    <text evidence="2">The sequence shown here is derived from an EMBL/GenBank/DDBJ whole genome shotgun (WGS) entry which is preliminary data.</text>
</comment>
<dbReference type="InterPro" id="IPR052201">
    <property type="entry name" value="LRR-containing_regulator"/>
</dbReference>
<dbReference type="EMBL" id="ADBJ01000008">
    <property type="protein sequence ID" value="EFA85234.1"/>
    <property type="molecule type" value="Genomic_DNA"/>
</dbReference>
<dbReference type="InterPro" id="IPR001611">
    <property type="entry name" value="Leu-rich_rpt"/>
</dbReference>
<reference evidence="2 3" key="1">
    <citation type="journal article" date="2011" name="Genome Res.">
        <title>Phylogeny-wide analysis of social amoeba genomes highlights ancient origins for complex intercellular communication.</title>
        <authorList>
            <person name="Heidel A.J."/>
            <person name="Lawal H.M."/>
            <person name="Felder M."/>
            <person name="Schilde C."/>
            <person name="Helps N.R."/>
            <person name="Tunggal B."/>
            <person name="Rivero F."/>
            <person name="John U."/>
            <person name="Schleicher M."/>
            <person name="Eichinger L."/>
            <person name="Platzer M."/>
            <person name="Noegel A.A."/>
            <person name="Schaap P."/>
            <person name="Gloeckner G."/>
        </authorList>
    </citation>
    <scope>NUCLEOTIDE SEQUENCE [LARGE SCALE GENOMIC DNA]</scope>
    <source>
        <strain evidence="3">ATCC 26659 / Pp 5 / PN500</strain>
    </source>
</reference>
<dbReference type="PANTHER" id="PTHR24111">
    <property type="entry name" value="LEUCINE-RICH REPEAT-CONTAINING PROTEIN 34"/>
    <property type="match status" value="1"/>
</dbReference>
<dbReference type="InterPro" id="IPR032675">
    <property type="entry name" value="LRR_dom_sf"/>
</dbReference>
<evidence type="ECO:0000313" key="3">
    <source>
        <dbReference type="Proteomes" id="UP000001396"/>
    </source>
</evidence>
<dbReference type="Gene3D" id="3.80.10.10">
    <property type="entry name" value="Ribonuclease Inhibitor"/>
    <property type="match status" value="2"/>
</dbReference>
<evidence type="ECO:0000256" key="1">
    <source>
        <dbReference type="ARBA" id="ARBA00022737"/>
    </source>
</evidence>
<evidence type="ECO:0000313" key="2">
    <source>
        <dbReference type="EMBL" id="EFA85234.1"/>
    </source>
</evidence>
<proteinExistence type="predicted"/>
<dbReference type="RefSeq" id="XP_020437343.1">
    <property type="nucleotide sequence ID" value="XM_020573226.1"/>
</dbReference>
<organism evidence="2 3">
    <name type="scientific">Heterostelium pallidum (strain ATCC 26659 / Pp 5 / PN500)</name>
    <name type="common">Cellular slime mold</name>
    <name type="synonym">Polysphondylium pallidum</name>
    <dbReference type="NCBI Taxonomy" id="670386"/>
    <lineage>
        <taxon>Eukaryota</taxon>
        <taxon>Amoebozoa</taxon>
        <taxon>Evosea</taxon>
        <taxon>Eumycetozoa</taxon>
        <taxon>Dictyostelia</taxon>
        <taxon>Acytosteliales</taxon>
        <taxon>Acytosteliaceae</taxon>
        <taxon>Heterostelium</taxon>
    </lineage>
</organism>
<accession>D3B1R0</accession>
<dbReference type="OMA" id="GAYISTM"/>
<dbReference type="Pfam" id="PF13516">
    <property type="entry name" value="LRR_6"/>
    <property type="match status" value="4"/>
</dbReference>
<dbReference type="GeneID" id="31357759"/>
<name>D3B1R0_HETP5</name>
<dbReference type="PANTHER" id="PTHR24111:SF0">
    <property type="entry name" value="LEUCINE-RICH REPEAT-CONTAINING PROTEIN"/>
    <property type="match status" value="1"/>
</dbReference>
<dbReference type="Proteomes" id="UP000001396">
    <property type="component" value="Unassembled WGS sequence"/>
</dbReference>
<dbReference type="STRING" id="670386.D3B1R0"/>
<keyword evidence="1" id="KW-0677">Repeat</keyword>
<keyword evidence="3" id="KW-1185">Reference proteome</keyword>
<dbReference type="InParanoid" id="D3B1R0"/>
<protein>
    <submittedName>
        <fullName evidence="2">Uncharacterized protein</fullName>
    </submittedName>
</protein>
<gene>
    <name evidence="2" type="ORF">PPL_02234</name>
</gene>
<dbReference type="SMART" id="SM00368">
    <property type="entry name" value="LRR_RI"/>
    <property type="match status" value="5"/>
</dbReference>
<sequence length="175" mass="19598">MLRSNTTLTSLDLSDNNIGANGAKQIMEGLRYNSTLTKLYFKNNKIGDNAGAYISTMIKDNKCLQYLDISENNLQTNAGILVSLSLESNSTLKYLNLAHNQMLEASNNSDSNIKRCHQALQNIFQRNKTMTNLELEGNCLLENIAKEINSSLARNLMLGGTRKKKKKLFSLLFDD</sequence>
<dbReference type="SUPFAM" id="SSF52047">
    <property type="entry name" value="RNI-like"/>
    <property type="match status" value="1"/>
</dbReference>
<dbReference type="AlphaFoldDB" id="D3B1R0"/>